<dbReference type="Proteomes" id="UP001524318">
    <property type="component" value="Unassembled WGS sequence"/>
</dbReference>
<dbReference type="InterPro" id="IPR036291">
    <property type="entry name" value="NAD(P)-bd_dom_sf"/>
</dbReference>
<proteinExistence type="inferred from homology"/>
<dbReference type="RefSeq" id="WP_254751008.1">
    <property type="nucleotide sequence ID" value="NZ_JANCLV010000009.1"/>
</dbReference>
<evidence type="ECO:0000256" key="1">
    <source>
        <dbReference type="ARBA" id="ARBA00006484"/>
    </source>
</evidence>
<evidence type="ECO:0000256" key="2">
    <source>
        <dbReference type="ARBA" id="ARBA00023002"/>
    </source>
</evidence>
<organism evidence="4 5">
    <name type="scientific">Pseudarthrobacter humi</name>
    <dbReference type="NCBI Taxonomy" id="2952523"/>
    <lineage>
        <taxon>Bacteria</taxon>
        <taxon>Bacillati</taxon>
        <taxon>Actinomycetota</taxon>
        <taxon>Actinomycetes</taxon>
        <taxon>Micrococcales</taxon>
        <taxon>Micrococcaceae</taxon>
        <taxon>Pseudarthrobacter</taxon>
    </lineage>
</organism>
<dbReference type="Pfam" id="PF00106">
    <property type="entry name" value="adh_short"/>
    <property type="match status" value="1"/>
</dbReference>
<dbReference type="PANTHER" id="PTHR44169:SF6">
    <property type="entry name" value="NADPH-DEPENDENT 1-ACYLDIHYDROXYACETONE PHOSPHATE REDUCTASE"/>
    <property type="match status" value="1"/>
</dbReference>
<dbReference type="PANTHER" id="PTHR44169">
    <property type="entry name" value="NADPH-DEPENDENT 1-ACYLDIHYDROXYACETONE PHOSPHATE REDUCTASE"/>
    <property type="match status" value="1"/>
</dbReference>
<dbReference type="PRINTS" id="PR00081">
    <property type="entry name" value="GDHRDH"/>
</dbReference>
<gene>
    <name evidence="4" type="ORF">NFC73_13520</name>
</gene>
<sequence>MPKPVAFVTGASTGIGFEAAKKLGSHGFIVYAGARRVDRMEPLKALGVQVLALDVTDDDSMRAAVGRVLEERGRIDVLVNNAGYGSYGALEKVDLAEGRRQFEVNVFGLARMTQLVLPAMRSAGRGRIINISSIGGKFYEPLGAWYHATKFAVEGMSDALRLELKPHGIDVAIIEPASTLSEWGRISADGLLASSGEGPYAAQAKHMANVLASTDRPETSTQPAVIAAAVLHAATAARPRTRYPVGRGAAVILGLRRVLPDRLYDAVVMAVLKRVAGQGLQ</sequence>
<dbReference type="PRINTS" id="PR00080">
    <property type="entry name" value="SDRFAMILY"/>
</dbReference>
<keyword evidence="5" id="KW-1185">Reference proteome</keyword>
<comment type="caution">
    <text evidence="4">The sequence shown here is derived from an EMBL/GenBank/DDBJ whole genome shotgun (WGS) entry which is preliminary data.</text>
</comment>
<evidence type="ECO:0000313" key="4">
    <source>
        <dbReference type="EMBL" id="MCP9000739.1"/>
    </source>
</evidence>
<evidence type="ECO:0000313" key="5">
    <source>
        <dbReference type="Proteomes" id="UP001524318"/>
    </source>
</evidence>
<dbReference type="NCBIfam" id="NF004826">
    <property type="entry name" value="PRK06182.1"/>
    <property type="match status" value="1"/>
</dbReference>
<accession>A0ABT1LRI8</accession>
<reference evidence="4 5" key="1">
    <citation type="submission" date="2022-06" db="EMBL/GenBank/DDBJ databases">
        <title>Pseudarthrobacter sp. strain RMG13 Genome sequencing and assembly.</title>
        <authorList>
            <person name="Kim I."/>
        </authorList>
    </citation>
    <scope>NUCLEOTIDE SEQUENCE [LARGE SCALE GENOMIC DNA]</scope>
    <source>
        <strain evidence="4 5">RMG13</strain>
    </source>
</reference>
<comment type="similarity">
    <text evidence="1 3">Belongs to the short-chain dehydrogenases/reductases (SDR) family.</text>
</comment>
<name>A0ABT1LRI8_9MICC</name>
<dbReference type="Gene3D" id="3.40.50.720">
    <property type="entry name" value="NAD(P)-binding Rossmann-like Domain"/>
    <property type="match status" value="1"/>
</dbReference>
<dbReference type="SUPFAM" id="SSF51735">
    <property type="entry name" value="NAD(P)-binding Rossmann-fold domains"/>
    <property type="match status" value="1"/>
</dbReference>
<evidence type="ECO:0000256" key="3">
    <source>
        <dbReference type="RuleBase" id="RU000363"/>
    </source>
</evidence>
<dbReference type="InterPro" id="IPR002347">
    <property type="entry name" value="SDR_fam"/>
</dbReference>
<dbReference type="EMBL" id="JANCLV010000009">
    <property type="protein sequence ID" value="MCP9000739.1"/>
    <property type="molecule type" value="Genomic_DNA"/>
</dbReference>
<dbReference type="CDD" id="cd05374">
    <property type="entry name" value="17beta-HSD-like_SDR_c"/>
    <property type="match status" value="1"/>
</dbReference>
<protein>
    <submittedName>
        <fullName evidence="4">Oxidoreductase</fullName>
    </submittedName>
</protein>
<keyword evidence="2" id="KW-0560">Oxidoreductase</keyword>